<evidence type="ECO:0000259" key="7">
    <source>
        <dbReference type="Pfam" id="PF04085"/>
    </source>
</evidence>
<dbReference type="PANTHER" id="PTHR34138">
    <property type="entry name" value="CELL SHAPE-DETERMINING PROTEIN MREC"/>
    <property type="match status" value="1"/>
</dbReference>
<evidence type="ECO:0000256" key="2">
    <source>
        <dbReference type="ARBA" id="ARBA00013855"/>
    </source>
</evidence>
<evidence type="ECO:0000313" key="9">
    <source>
        <dbReference type="Proteomes" id="UP001221302"/>
    </source>
</evidence>
<proteinExistence type="inferred from homology"/>
<keyword evidence="6" id="KW-1133">Transmembrane helix</keyword>
<organism evidence="8 9">
    <name type="scientific">Stygiobacter electus</name>
    <dbReference type="NCBI Taxonomy" id="3032292"/>
    <lineage>
        <taxon>Bacteria</taxon>
        <taxon>Pseudomonadati</taxon>
        <taxon>Ignavibacteriota</taxon>
        <taxon>Ignavibacteria</taxon>
        <taxon>Ignavibacteriales</taxon>
        <taxon>Melioribacteraceae</taxon>
        <taxon>Stygiobacter</taxon>
    </lineage>
</organism>
<keyword evidence="3" id="KW-0133">Cell shape</keyword>
<name>A0AAE3TBA5_9BACT</name>
<dbReference type="InterPro" id="IPR042175">
    <property type="entry name" value="Cell/Rod_MreC_2"/>
</dbReference>
<evidence type="ECO:0000256" key="5">
    <source>
        <dbReference type="SAM" id="Coils"/>
    </source>
</evidence>
<dbReference type="NCBIfam" id="TIGR00219">
    <property type="entry name" value="mreC"/>
    <property type="match status" value="1"/>
</dbReference>
<gene>
    <name evidence="8" type="primary">mreC</name>
    <name evidence="8" type="ORF">P0M35_02975</name>
</gene>
<dbReference type="PANTHER" id="PTHR34138:SF1">
    <property type="entry name" value="CELL SHAPE-DETERMINING PROTEIN MREC"/>
    <property type="match status" value="1"/>
</dbReference>
<keyword evidence="6" id="KW-0472">Membrane</keyword>
<evidence type="ECO:0000256" key="1">
    <source>
        <dbReference type="ARBA" id="ARBA00009369"/>
    </source>
</evidence>
<dbReference type="Gene3D" id="2.40.10.350">
    <property type="entry name" value="Rod shape-determining protein MreC, domain 2"/>
    <property type="match status" value="1"/>
</dbReference>
<dbReference type="AlphaFoldDB" id="A0AAE3TBA5"/>
<dbReference type="Gene3D" id="2.40.10.340">
    <property type="entry name" value="Rod shape-determining protein MreC, domain 1"/>
    <property type="match status" value="1"/>
</dbReference>
<dbReference type="InterPro" id="IPR042177">
    <property type="entry name" value="Cell/Rod_1"/>
</dbReference>
<comment type="caution">
    <text evidence="8">The sequence shown here is derived from an EMBL/GenBank/DDBJ whole genome shotgun (WGS) entry which is preliminary data.</text>
</comment>
<evidence type="ECO:0000313" key="8">
    <source>
        <dbReference type="EMBL" id="MDF1611098.1"/>
    </source>
</evidence>
<dbReference type="InterPro" id="IPR055342">
    <property type="entry name" value="MreC_beta-barrel_core"/>
</dbReference>
<dbReference type="Proteomes" id="UP001221302">
    <property type="component" value="Unassembled WGS sequence"/>
</dbReference>
<keyword evidence="6" id="KW-0812">Transmembrane</keyword>
<accession>A0AAE3TBA5</accession>
<keyword evidence="9" id="KW-1185">Reference proteome</keyword>
<keyword evidence="5" id="KW-0175">Coiled coil</keyword>
<dbReference type="GO" id="GO:0005886">
    <property type="term" value="C:plasma membrane"/>
    <property type="evidence" value="ECO:0007669"/>
    <property type="project" value="TreeGrafter"/>
</dbReference>
<dbReference type="RefSeq" id="WP_321534862.1">
    <property type="nucleotide sequence ID" value="NZ_JARGDL010000002.1"/>
</dbReference>
<feature type="coiled-coil region" evidence="5">
    <location>
        <begin position="68"/>
        <end position="98"/>
    </location>
</feature>
<evidence type="ECO:0000256" key="4">
    <source>
        <dbReference type="ARBA" id="ARBA00032089"/>
    </source>
</evidence>
<dbReference type="EMBL" id="JARGDL010000002">
    <property type="protein sequence ID" value="MDF1611098.1"/>
    <property type="molecule type" value="Genomic_DNA"/>
</dbReference>
<comment type="similarity">
    <text evidence="1">Belongs to the MreC family.</text>
</comment>
<sequence>MINFTQKILYHFKEYFILLSLVLVSLFFISHSDNPKAKKLKAFALANFAIVEDFTSSIFSIFIKDESIDELRKQNAKLMLELEKSRKAKRENEELRQLLALNDTSKYPLVAANIVSKLANKFQSNFIIDKGYNDGIVKGMPVINSKGLAGIVMDVTKDYSVVKTLYNTSLNIAVNVRRTNVNGILNFNGRNLIIKNIPTTYDVKEGDVVVTSEFSTAFPPFVPIGIIEKKELNMLGLLHTIYVKPFSDVNTSSFLFVIKVVPSKQINDLEMNLIKKP</sequence>
<dbReference type="InterPro" id="IPR007221">
    <property type="entry name" value="MreC"/>
</dbReference>
<feature type="transmembrane region" description="Helical" evidence="6">
    <location>
        <begin position="12"/>
        <end position="30"/>
    </location>
</feature>
<evidence type="ECO:0000256" key="3">
    <source>
        <dbReference type="ARBA" id="ARBA00022960"/>
    </source>
</evidence>
<dbReference type="GO" id="GO:0008360">
    <property type="term" value="P:regulation of cell shape"/>
    <property type="evidence" value="ECO:0007669"/>
    <property type="project" value="UniProtKB-KW"/>
</dbReference>
<evidence type="ECO:0000256" key="6">
    <source>
        <dbReference type="SAM" id="Phobius"/>
    </source>
</evidence>
<dbReference type="Pfam" id="PF04085">
    <property type="entry name" value="MreC"/>
    <property type="match status" value="1"/>
</dbReference>
<reference evidence="8" key="1">
    <citation type="submission" date="2023-03" db="EMBL/GenBank/DDBJ databases">
        <title>Stygiobacter electus gen. nov., sp. nov., facultatively anaerobic thermotolerant bacterium of the class Ignavibacteria from a well of Yessentuki mineral water deposit.</title>
        <authorList>
            <person name="Podosokorskaya O.A."/>
            <person name="Elcheninov A.G."/>
            <person name="Petrova N.F."/>
            <person name="Zavarzina D.G."/>
            <person name="Kublanov I.V."/>
            <person name="Merkel A.Y."/>
        </authorList>
    </citation>
    <scope>NUCLEOTIDE SEQUENCE</scope>
    <source>
        <strain evidence="8">09-Me</strain>
    </source>
</reference>
<protein>
    <recommendedName>
        <fullName evidence="2">Cell shape-determining protein MreC</fullName>
    </recommendedName>
    <alternativeName>
        <fullName evidence="4">Cell shape protein MreC</fullName>
    </alternativeName>
</protein>
<feature type="domain" description="Rod shape-determining protein MreC beta-barrel core" evidence="7">
    <location>
        <begin position="114"/>
        <end position="259"/>
    </location>
</feature>